<protein>
    <submittedName>
        <fullName evidence="1">Uncharacterized protein</fullName>
    </submittedName>
</protein>
<dbReference type="AlphaFoldDB" id="A0AAD8NZD7"/>
<sequence length="245" mass="27796">MVVDRFKADEPWGAGDKWKWVEDDVGMFWILTLSRLISHHLTSCIGYNSKSVKLDGWVFVKDQARHSLVRPLGGGFHLPSDGCFLCFKQTQNTSIKEHLTSINNQSAPKSIRNALYSISWETLWFIRLTRNKFFFIVAPVKISNVVDKIKYKKCKLVVVSDDDGCRRCMVAIVSGDGKCLQSADHICRGRGGPNLCSLQKEDCLRWGWRRSATEEVGRRRMGSVLRANGEDGEGVERRGEEVRSV</sequence>
<dbReference type="Proteomes" id="UP001229421">
    <property type="component" value="Unassembled WGS sequence"/>
</dbReference>
<name>A0AAD8NZD7_TARER</name>
<comment type="caution">
    <text evidence="1">The sequence shown here is derived from an EMBL/GenBank/DDBJ whole genome shotgun (WGS) entry which is preliminary data.</text>
</comment>
<organism evidence="1 2">
    <name type="scientific">Tagetes erecta</name>
    <name type="common">African marigold</name>
    <dbReference type="NCBI Taxonomy" id="13708"/>
    <lineage>
        <taxon>Eukaryota</taxon>
        <taxon>Viridiplantae</taxon>
        <taxon>Streptophyta</taxon>
        <taxon>Embryophyta</taxon>
        <taxon>Tracheophyta</taxon>
        <taxon>Spermatophyta</taxon>
        <taxon>Magnoliopsida</taxon>
        <taxon>eudicotyledons</taxon>
        <taxon>Gunneridae</taxon>
        <taxon>Pentapetalae</taxon>
        <taxon>asterids</taxon>
        <taxon>campanulids</taxon>
        <taxon>Asterales</taxon>
        <taxon>Asteraceae</taxon>
        <taxon>Asteroideae</taxon>
        <taxon>Heliantheae alliance</taxon>
        <taxon>Tageteae</taxon>
        <taxon>Tagetes</taxon>
    </lineage>
</organism>
<reference evidence="1" key="1">
    <citation type="journal article" date="2023" name="bioRxiv">
        <title>Improved chromosome-level genome assembly for marigold (Tagetes erecta).</title>
        <authorList>
            <person name="Jiang F."/>
            <person name="Yuan L."/>
            <person name="Wang S."/>
            <person name="Wang H."/>
            <person name="Xu D."/>
            <person name="Wang A."/>
            <person name="Fan W."/>
        </authorList>
    </citation>
    <scope>NUCLEOTIDE SEQUENCE</scope>
    <source>
        <strain evidence="1">WSJ</strain>
        <tissue evidence="1">Leaf</tissue>
    </source>
</reference>
<accession>A0AAD8NZD7</accession>
<dbReference type="EMBL" id="JAUHHV010000004">
    <property type="protein sequence ID" value="KAK1427533.1"/>
    <property type="molecule type" value="Genomic_DNA"/>
</dbReference>
<evidence type="ECO:0000313" key="1">
    <source>
        <dbReference type="EMBL" id="KAK1427533.1"/>
    </source>
</evidence>
<proteinExistence type="predicted"/>
<gene>
    <name evidence="1" type="ORF">QVD17_16220</name>
</gene>
<evidence type="ECO:0000313" key="2">
    <source>
        <dbReference type="Proteomes" id="UP001229421"/>
    </source>
</evidence>
<keyword evidence="2" id="KW-1185">Reference proteome</keyword>